<dbReference type="EMBL" id="KV425904">
    <property type="protein sequence ID" value="KZV99982.1"/>
    <property type="molecule type" value="Genomic_DNA"/>
</dbReference>
<protein>
    <recommendedName>
        <fullName evidence="3">S-adenosyl-L-methionine-dependent methyltransferase</fullName>
    </recommendedName>
</protein>
<dbReference type="GO" id="GO:0008757">
    <property type="term" value="F:S-adenosylmethionine-dependent methyltransferase activity"/>
    <property type="evidence" value="ECO:0007669"/>
    <property type="project" value="UniProtKB-ARBA"/>
</dbReference>
<accession>A0A165MZF9</accession>
<dbReference type="InParanoid" id="A0A165MZF9"/>
<keyword evidence="2" id="KW-1185">Reference proteome</keyword>
<dbReference type="PANTHER" id="PTHR14614:SF130">
    <property type="entry name" value="PROTEIN-LYSINE N-METHYLTRANSFERASE EEF2KMT"/>
    <property type="match status" value="1"/>
</dbReference>
<name>A0A165MZF9_EXIGL</name>
<reference evidence="1 2" key="1">
    <citation type="journal article" date="2016" name="Mol. Biol. Evol.">
        <title>Comparative Genomics of Early-Diverging Mushroom-Forming Fungi Provides Insights into the Origins of Lignocellulose Decay Capabilities.</title>
        <authorList>
            <person name="Nagy L.G."/>
            <person name="Riley R."/>
            <person name="Tritt A."/>
            <person name="Adam C."/>
            <person name="Daum C."/>
            <person name="Floudas D."/>
            <person name="Sun H."/>
            <person name="Yadav J.S."/>
            <person name="Pangilinan J."/>
            <person name="Larsson K.H."/>
            <person name="Matsuura K."/>
            <person name="Barry K."/>
            <person name="Labutti K."/>
            <person name="Kuo R."/>
            <person name="Ohm R.A."/>
            <person name="Bhattacharya S.S."/>
            <person name="Shirouzu T."/>
            <person name="Yoshinaga Y."/>
            <person name="Martin F.M."/>
            <person name="Grigoriev I.V."/>
            <person name="Hibbett D.S."/>
        </authorList>
    </citation>
    <scope>NUCLEOTIDE SEQUENCE [LARGE SCALE GENOMIC DNA]</scope>
    <source>
        <strain evidence="1 2">HHB12029</strain>
    </source>
</reference>
<dbReference type="CDD" id="cd02440">
    <property type="entry name" value="AdoMet_MTases"/>
    <property type="match status" value="1"/>
</dbReference>
<gene>
    <name evidence="1" type="ORF">EXIGLDRAFT_723150</name>
</gene>
<evidence type="ECO:0000313" key="2">
    <source>
        <dbReference type="Proteomes" id="UP000077266"/>
    </source>
</evidence>
<proteinExistence type="predicted"/>
<evidence type="ECO:0008006" key="3">
    <source>
        <dbReference type="Google" id="ProtNLM"/>
    </source>
</evidence>
<dbReference type="OrthoDB" id="194386at2759"/>
<dbReference type="SUPFAM" id="SSF53335">
    <property type="entry name" value="S-adenosyl-L-methionine-dependent methyltransferases"/>
    <property type="match status" value="1"/>
</dbReference>
<dbReference type="STRING" id="1314781.A0A165MZF9"/>
<organism evidence="1 2">
    <name type="scientific">Exidia glandulosa HHB12029</name>
    <dbReference type="NCBI Taxonomy" id="1314781"/>
    <lineage>
        <taxon>Eukaryota</taxon>
        <taxon>Fungi</taxon>
        <taxon>Dikarya</taxon>
        <taxon>Basidiomycota</taxon>
        <taxon>Agaricomycotina</taxon>
        <taxon>Agaricomycetes</taxon>
        <taxon>Auriculariales</taxon>
        <taxon>Exidiaceae</taxon>
        <taxon>Exidia</taxon>
    </lineage>
</organism>
<dbReference type="Gene3D" id="3.40.50.150">
    <property type="entry name" value="Vaccinia Virus protein VP39"/>
    <property type="match status" value="1"/>
</dbReference>
<evidence type="ECO:0000313" key="1">
    <source>
        <dbReference type="EMBL" id="KZV99982.1"/>
    </source>
</evidence>
<dbReference type="InterPro" id="IPR029063">
    <property type="entry name" value="SAM-dependent_MTases_sf"/>
</dbReference>
<dbReference type="Proteomes" id="UP000077266">
    <property type="component" value="Unassembled WGS sequence"/>
</dbReference>
<dbReference type="Pfam" id="PF10294">
    <property type="entry name" value="Methyltransf_16"/>
    <property type="match status" value="1"/>
</dbReference>
<dbReference type="InterPro" id="IPR019410">
    <property type="entry name" value="Methyltransf_16"/>
</dbReference>
<dbReference type="AlphaFoldDB" id="A0A165MZF9"/>
<dbReference type="PANTHER" id="PTHR14614">
    <property type="entry name" value="HEPATOCELLULAR CARCINOMA-ASSOCIATED ANTIGEN"/>
    <property type="match status" value="1"/>
</dbReference>
<sequence length="345" mass="38494">MDALAAFHDELTVVRSFYALHMPRSYPGSGSRFQAVLVDYILENRLFMDYPPAPSFQLKFWKAVIKHLESSQDLEEVDSRLYDHLLSLMSTGGDTATATHFSRPPAPSFITYIWRHPSTLRLTTTTLLEARTTVEAGTTGLRTWGACLALCQYFQGHAELIRDKRILELGCGTGLMGIVLSRLGASHVVMTDCSSEVLEGCQENVRRGRNLERNDSVEFETLDWFDSLSASSRDDFASLIRTWDVDIVVGSDIVYAPEIIEPLVATVHLILSANARTTSVQIALTLRREDTFDKFISVLHAAQLQVHIDELIPEPSGDFLCTASEIDASSVFRLVHISLRKEPSA</sequence>